<accession>A0AA41W3S9</accession>
<evidence type="ECO:0000313" key="2">
    <source>
        <dbReference type="EMBL" id="MCM2678170.1"/>
    </source>
</evidence>
<dbReference type="EMBL" id="JAMQGP010000001">
    <property type="protein sequence ID" value="MCM2678170.1"/>
    <property type="molecule type" value="Genomic_DNA"/>
</dbReference>
<feature type="signal peptide" evidence="1">
    <location>
        <begin position="1"/>
        <end position="20"/>
    </location>
</feature>
<gene>
    <name evidence="2" type="ORF">NAF29_00595</name>
</gene>
<comment type="caution">
    <text evidence="2">The sequence shown here is derived from an EMBL/GenBank/DDBJ whole genome shotgun (WGS) entry which is preliminary data.</text>
</comment>
<evidence type="ECO:0000313" key="3">
    <source>
        <dbReference type="Proteomes" id="UP001165393"/>
    </source>
</evidence>
<dbReference type="RefSeq" id="WP_251259487.1">
    <property type="nucleotide sequence ID" value="NZ_JAMQGP010000001.1"/>
</dbReference>
<reference evidence="2 3" key="1">
    <citation type="journal article" date="2013" name="Antonie Van Leeuwenhoek">
        <title>Echinimonas agarilytica gen. nov., sp. nov., a new gammaproteobacterium isolated from the sea urchin Strongylocentrotus intermedius.</title>
        <authorList>
            <person name="Nedashkovskaya O.I."/>
            <person name="Stenkova A.M."/>
            <person name="Zhukova N.V."/>
            <person name="Van Trappen S."/>
            <person name="Lee J.S."/>
            <person name="Kim S.B."/>
        </authorList>
    </citation>
    <scope>NUCLEOTIDE SEQUENCE [LARGE SCALE GENOMIC DNA]</scope>
    <source>
        <strain evidence="2 3">KMM 6351</strain>
    </source>
</reference>
<evidence type="ECO:0008006" key="4">
    <source>
        <dbReference type="Google" id="ProtNLM"/>
    </source>
</evidence>
<name>A0AA41W3S9_9GAMM</name>
<evidence type="ECO:0000256" key="1">
    <source>
        <dbReference type="SAM" id="SignalP"/>
    </source>
</evidence>
<organism evidence="2 3">
    <name type="scientific">Echinimonas agarilytica</name>
    <dbReference type="NCBI Taxonomy" id="1215918"/>
    <lineage>
        <taxon>Bacteria</taxon>
        <taxon>Pseudomonadati</taxon>
        <taxon>Pseudomonadota</taxon>
        <taxon>Gammaproteobacteria</taxon>
        <taxon>Alteromonadales</taxon>
        <taxon>Echinimonadaceae</taxon>
        <taxon>Echinimonas</taxon>
    </lineage>
</organism>
<sequence length="234" mass="26063">MMNQKISFLAFAAVSVNVWADDIQDMSDPLAVYTQTGIGWTQKGLNLKLGQAYDTGHSDSMAQHVLELKGFAGRVGTDEHADGSIDSMRYRHFHVDMTTGRGSQVDLDWNFDNDMGSASYSMIQALPKMGRVQLYPLAGVGISVTDNQGYSVPASFALVGMYGKLDISERIWVNYNPMYTSQLGGDDDYKNAFGINHEAAVSYQLTSTKNVRAFWNWGETIEGTDFRIEMNFQF</sequence>
<keyword evidence="3" id="KW-1185">Reference proteome</keyword>
<dbReference type="AlphaFoldDB" id="A0AA41W3S9"/>
<keyword evidence="1" id="KW-0732">Signal</keyword>
<protein>
    <recommendedName>
        <fullName evidence="4">Outer membrane protein beta-barrel domain-containing protein</fullName>
    </recommendedName>
</protein>
<dbReference type="Proteomes" id="UP001165393">
    <property type="component" value="Unassembled WGS sequence"/>
</dbReference>
<feature type="chain" id="PRO_5041274000" description="Outer membrane protein beta-barrel domain-containing protein" evidence="1">
    <location>
        <begin position="21"/>
        <end position="234"/>
    </location>
</feature>
<proteinExistence type="predicted"/>